<evidence type="ECO:0000313" key="1">
    <source>
        <dbReference type="EMBL" id="RKS82167.1"/>
    </source>
</evidence>
<reference evidence="1 2" key="1">
    <citation type="submission" date="2018-10" db="EMBL/GenBank/DDBJ databases">
        <title>Genomic Encyclopedia of Archaeal and Bacterial Type Strains, Phase II (KMG-II): from individual species to whole genera.</title>
        <authorList>
            <person name="Goeker M."/>
        </authorList>
    </citation>
    <scope>NUCLEOTIDE SEQUENCE [LARGE SCALE GENOMIC DNA]</scope>
    <source>
        <strain evidence="1 2">DSM 11927</strain>
    </source>
</reference>
<name>A0A495R4A9_9EURY</name>
<comment type="caution">
    <text evidence="1">The sequence shown here is derived from an EMBL/GenBank/DDBJ whole genome shotgun (WGS) entry which is preliminary data.</text>
</comment>
<organism evidence="1 2">
    <name type="scientific">Haloarcula quadrata</name>
    <dbReference type="NCBI Taxonomy" id="182779"/>
    <lineage>
        <taxon>Archaea</taxon>
        <taxon>Methanobacteriati</taxon>
        <taxon>Methanobacteriota</taxon>
        <taxon>Stenosarchaea group</taxon>
        <taxon>Halobacteria</taxon>
        <taxon>Halobacteriales</taxon>
        <taxon>Haloarculaceae</taxon>
        <taxon>Haloarcula</taxon>
    </lineage>
</organism>
<sequence length="83" mass="9270">MMTDENQNRRREAAEAADVLRDAMEEILGAAGEGDDEIEAARHAAVALDGIEDAEEALRLWRDREEDAIEMLGEEPRDGDDEE</sequence>
<dbReference type="EMBL" id="RBWW01000001">
    <property type="protein sequence ID" value="RKS82167.1"/>
    <property type="molecule type" value="Genomic_DNA"/>
</dbReference>
<accession>A0A495R4A9</accession>
<evidence type="ECO:0000313" key="2">
    <source>
        <dbReference type="Proteomes" id="UP000268233"/>
    </source>
</evidence>
<dbReference type="AlphaFoldDB" id="A0A495R4A9"/>
<protein>
    <submittedName>
        <fullName evidence="1">Uncharacterized protein</fullName>
    </submittedName>
</protein>
<proteinExistence type="predicted"/>
<dbReference type="Proteomes" id="UP000268233">
    <property type="component" value="Unassembled WGS sequence"/>
</dbReference>
<gene>
    <name evidence="1" type="ORF">BDK61_1466</name>
</gene>
<keyword evidence="2" id="KW-1185">Reference proteome</keyword>